<evidence type="ECO:0000256" key="7">
    <source>
        <dbReference type="ARBA" id="ARBA00022576"/>
    </source>
</evidence>
<evidence type="ECO:0000256" key="15">
    <source>
        <dbReference type="ARBA" id="ARBA00050054"/>
    </source>
</evidence>
<dbReference type="EMBL" id="JAEKNR010000186">
    <property type="protein sequence ID" value="MBJ7600072.1"/>
    <property type="molecule type" value="Genomic_DNA"/>
</dbReference>
<comment type="catalytic activity">
    <reaction evidence="1">
        <text>(S)-3-amino-2-methylpropanoate + 2-oxoglutarate = 2-methyl-3-oxopropanoate + L-glutamate</text>
        <dbReference type="Rhea" id="RHEA:13993"/>
        <dbReference type="ChEBI" id="CHEBI:16810"/>
        <dbReference type="ChEBI" id="CHEBI:29985"/>
        <dbReference type="ChEBI" id="CHEBI:57700"/>
        <dbReference type="ChEBI" id="CHEBI:58655"/>
        <dbReference type="EC" id="2.6.1.22"/>
    </reaction>
</comment>
<sequence>MQAEESSPVALNDTAGERPRREEEEEGKLRRLRAEFVARGVATAHPLVVEHARGSELWDVSGRRYLDFASGIGTLNVGHSHPRVVDAARWQLERLTHSAFQVAMYEPYLRLAERLSQVAPGSGPMKAVFFSTGAEAVENAVKIARVYTGRPAVISFRGSFHGRTLLGLSLTGTAEPYKQDAGPYAPEVYKAPYPYEYRGWSTGHALQALEEVFESEVSAERVAAIVIEPVLGEGGFVPAPAEFMVKLRELTRRKGILLIVDEIQTGFGRTGRLFAVEHSGIDPDLVTVAKSIAAGLPLSGVIGRAEVMDAPGPGGLGGTFGGNPVACAAALAVLDVLRDEKLVERAAELGPRLDEQLNGWAQSLPLIGDVRVLGAMAAVELVRDRETREPAGPEAARVLALCRERGLLVLKAGVHANVVRMLAPLSIPEDQLEEGLLILEGALTAVSAEMKTREGHRAVSTDAAPN</sequence>
<gene>
    <name evidence="18" type="primary">gabT</name>
    <name evidence="18" type="ORF">JF922_18595</name>
</gene>
<evidence type="ECO:0000256" key="4">
    <source>
        <dbReference type="ARBA" id="ARBA00008954"/>
    </source>
</evidence>
<dbReference type="GO" id="GO:0047298">
    <property type="term" value="F:(S)-3-amino-2-methylpropionate transaminase activity"/>
    <property type="evidence" value="ECO:0007669"/>
    <property type="project" value="UniProtKB-EC"/>
</dbReference>
<evidence type="ECO:0000313" key="19">
    <source>
        <dbReference type="Proteomes" id="UP000612893"/>
    </source>
</evidence>
<evidence type="ECO:0000256" key="2">
    <source>
        <dbReference type="ARBA" id="ARBA00001933"/>
    </source>
</evidence>
<reference evidence="18" key="1">
    <citation type="submission" date="2020-10" db="EMBL/GenBank/DDBJ databases">
        <title>Ca. Dormibacterota MAGs.</title>
        <authorList>
            <person name="Montgomery K."/>
        </authorList>
    </citation>
    <scope>NUCLEOTIDE SEQUENCE [LARGE SCALE GENOMIC DNA]</scope>
    <source>
        <strain evidence="18">SC8812_S17_10</strain>
    </source>
</reference>
<evidence type="ECO:0000313" key="18">
    <source>
        <dbReference type="EMBL" id="MBJ7600072.1"/>
    </source>
</evidence>
<dbReference type="NCBIfam" id="TIGR00700">
    <property type="entry name" value="GABAtrnsam"/>
    <property type="match status" value="1"/>
</dbReference>
<dbReference type="Gene3D" id="3.90.1150.10">
    <property type="entry name" value="Aspartate Aminotransferase, domain 1"/>
    <property type="match status" value="1"/>
</dbReference>
<evidence type="ECO:0000256" key="16">
    <source>
        <dbReference type="RuleBase" id="RU003560"/>
    </source>
</evidence>
<feature type="region of interest" description="Disordered" evidence="17">
    <location>
        <begin position="1"/>
        <end position="28"/>
    </location>
</feature>
<protein>
    <recommendedName>
        <fullName evidence="12">(S)-3-amino-2-methylpropionate transaminase</fullName>
        <ecNumber evidence="6">2.6.1.19</ecNumber>
        <ecNumber evidence="5">2.6.1.22</ecNumber>
    </recommendedName>
    <alternativeName>
        <fullName evidence="13">GABA aminotransferase</fullName>
    </alternativeName>
    <alternativeName>
        <fullName evidence="11">Gamma-amino-N-butyrate transaminase</fullName>
    </alternativeName>
    <alternativeName>
        <fullName evidence="15">Glutamate:succinic semialdehyde transaminase</fullName>
    </alternativeName>
    <alternativeName>
        <fullName evidence="10">L-AIBAT</fullName>
    </alternativeName>
</protein>
<dbReference type="InterPro" id="IPR015421">
    <property type="entry name" value="PyrdxlP-dep_Trfase_major"/>
</dbReference>
<keyword evidence="8 18" id="KW-0808">Transferase</keyword>
<evidence type="ECO:0000256" key="1">
    <source>
        <dbReference type="ARBA" id="ARBA00001750"/>
    </source>
</evidence>
<dbReference type="EC" id="2.6.1.19" evidence="6"/>
<dbReference type="InterPro" id="IPR015424">
    <property type="entry name" value="PyrdxlP-dep_Trfase"/>
</dbReference>
<evidence type="ECO:0000256" key="3">
    <source>
        <dbReference type="ARBA" id="ARBA00005176"/>
    </source>
</evidence>
<dbReference type="FunFam" id="3.40.640.10:FF:000013">
    <property type="entry name" value="4-aminobutyrate aminotransferase"/>
    <property type="match status" value="1"/>
</dbReference>
<evidence type="ECO:0000256" key="5">
    <source>
        <dbReference type="ARBA" id="ARBA00012876"/>
    </source>
</evidence>
<dbReference type="AlphaFoldDB" id="A0A934K417"/>
<comment type="catalytic activity">
    <reaction evidence="14">
        <text>4-aminobutanoate + 2-oxoglutarate = succinate semialdehyde + L-glutamate</text>
        <dbReference type="Rhea" id="RHEA:23352"/>
        <dbReference type="ChEBI" id="CHEBI:16810"/>
        <dbReference type="ChEBI" id="CHEBI:29985"/>
        <dbReference type="ChEBI" id="CHEBI:57706"/>
        <dbReference type="ChEBI" id="CHEBI:59888"/>
        <dbReference type="EC" id="2.6.1.19"/>
    </reaction>
</comment>
<evidence type="ECO:0000256" key="6">
    <source>
        <dbReference type="ARBA" id="ARBA00012912"/>
    </source>
</evidence>
<dbReference type="Pfam" id="PF00202">
    <property type="entry name" value="Aminotran_3"/>
    <property type="match status" value="1"/>
</dbReference>
<evidence type="ECO:0000256" key="14">
    <source>
        <dbReference type="ARBA" id="ARBA00048021"/>
    </source>
</evidence>
<dbReference type="CDD" id="cd00610">
    <property type="entry name" value="OAT_like"/>
    <property type="match status" value="1"/>
</dbReference>
<comment type="similarity">
    <text evidence="4 16">Belongs to the class-III pyridoxal-phosphate-dependent aminotransferase family.</text>
</comment>
<evidence type="ECO:0000256" key="12">
    <source>
        <dbReference type="ARBA" id="ARBA00030857"/>
    </source>
</evidence>
<evidence type="ECO:0000256" key="10">
    <source>
        <dbReference type="ARBA" id="ARBA00029760"/>
    </source>
</evidence>
<dbReference type="InterPro" id="IPR050103">
    <property type="entry name" value="Class-III_PLP-dep_AT"/>
</dbReference>
<keyword evidence="7 18" id="KW-0032">Aminotransferase</keyword>
<evidence type="ECO:0000256" key="17">
    <source>
        <dbReference type="SAM" id="MobiDB-lite"/>
    </source>
</evidence>
<organism evidence="18 19">
    <name type="scientific">Candidatus Nephthysia bennettiae</name>
    <dbReference type="NCBI Taxonomy" id="3127016"/>
    <lineage>
        <taxon>Bacteria</taxon>
        <taxon>Bacillati</taxon>
        <taxon>Candidatus Dormiibacterota</taxon>
        <taxon>Candidatus Dormibacteria</taxon>
        <taxon>Candidatus Dormibacterales</taxon>
        <taxon>Candidatus Dormibacteraceae</taxon>
        <taxon>Candidatus Nephthysia</taxon>
    </lineage>
</organism>
<dbReference type="Gene3D" id="3.40.640.10">
    <property type="entry name" value="Type I PLP-dependent aspartate aminotransferase-like (Major domain)"/>
    <property type="match status" value="1"/>
</dbReference>
<keyword evidence="9 16" id="KW-0663">Pyridoxal phosphate</keyword>
<evidence type="ECO:0000256" key="13">
    <source>
        <dbReference type="ARBA" id="ARBA00031787"/>
    </source>
</evidence>
<accession>A0A934K417</accession>
<comment type="pathway">
    <text evidence="3">Amino-acid degradation; 4-aminobutanoate degradation.</text>
</comment>
<evidence type="ECO:0000256" key="11">
    <source>
        <dbReference type="ARBA" id="ARBA00030204"/>
    </source>
</evidence>
<dbReference type="InterPro" id="IPR005814">
    <property type="entry name" value="Aminotrans_3"/>
</dbReference>
<dbReference type="GO" id="GO:0034386">
    <property type="term" value="F:4-aminobutyrate:2-oxoglutarate transaminase activity"/>
    <property type="evidence" value="ECO:0007669"/>
    <property type="project" value="UniProtKB-EC"/>
</dbReference>
<feature type="compositionally biased region" description="Basic and acidic residues" evidence="17">
    <location>
        <begin position="15"/>
        <end position="28"/>
    </location>
</feature>
<dbReference type="InterPro" id="IPR004632">
    <property type="entry name" value="4NH2But_aminotransferase_bac"/>
</dbReference>
<name>A0A934K417_9BACT</name>
<comment type="cofactor">
    <cofactor evidence="2">
        <name>pyridoxal 5'-phosphate</name>
        <dbReference type="ChEBI" id="CHEBI:597326"/>
    </cofactor>
</comment>
<comment type="caution">
    <text evidence="18">The sequence shown here is derived from an EMBL/GenBank/DDBJ whole genome shotgun (WGS) entry which is preliminary data.</text>
</comment>
<evidence type="ECO:0000256" key="9">
    <source>
        <dbReference type="ARBA" id="ARBA00022898"/>
    </source>
</evidence>
<dbReference type="InterPro" id="IPR049704">
    <property type="entry name" value="Aminotrans_3_PPA_site"/>
</dbReference>
<evidence type="ECO:0000256" key="8">
    <source>
        <dbReference type="ARBA" id="ARBA00022679"/>
    </source>
</evidence>
<keyword evidence="19" id="KW-1185">Reference proteome</keyword>
<dbReference type="EC" id="2.6.1.22" evidence="5"/>
<proteinExistence type="inferred from homology"/>
<dbReference type="PANTHER" id="PTHR11986">
    <property type="entry name" value="AMINOTRANSFERASE CLASS III"/>
    <property type="match status" value="1"/>
</dbReference>
<dbReference type="PROSITE" id="PS00600">
    <property type="entry name" value="AA_TRANSFER_CLASS_3"/>
    <property type="match status" value="1"/>
</dbReference>
<dbReference type="InterPro" id="IPR015422">
    <property type="entry name" value="PyrdxlP-dep_Trfase_small"/>
</dbReference>
<dbReference type="Proteomes" id="UP000612893">
    <property type="component" value="Unassembled WGS sequence"/>
</dbReference>
<dbReference type="SUPFAM" id="SSF53383">
    <property type="entry name" value="PLP-dependent transferases"/>
    <property type="match status" value="1"/>
</dbReference>